<name>A0A2C9ULV9_MANES</name>
<accession>A0A2C9ULV9</accession>
<dbReference type="AlphaFoldDB" id="A0A2C9ULV9"/>
<organism evidence="1">
    <name type="scientific">Manihot esculenta</name>
    <name type="common">Cassava</name>
    <name type="synonym">Jatropha manihot</name>
    <dbReference type="NCBI Taxonomy" id="3983"/>
    <lineage>
        <taxon>Eukaryota</taxon>
        <taxon>Viridiplantae</taxon>
        <taxon>Streptophyta</taxon>
        <taxon>Embryophyta</taxon>
        <taxon>Tracheophyta</taxon>
        <taxon>Spermatophyta</taxon>
        <taxon>Magnoliopsida</taxon>
        <taxon>eudicotyledons</taxon>
        <taxon>Gunneridae</taxon>
        <taxon>Pentapetalae</taxon>
        <taxon>rosids</taxon>
        <taxon>fabids</taxon>
        <taxon>Malpighiales</taxon>
        <taxon>Euphorbiaceae</taxon>
        <taxon>Crotonoideae</taxon>
        <taxon>Manihoteae</taxon>
        <taxon>Manihot</taxon>
    </lineage>
</organism>
<evidence type="ECO:0000313" key="1">
    <source>
        <dbReference type="EMBL" id="OAY32040.1"/>
    </source>
</evidence>
<gene>
    <name evidence="1" type="ORF">MANES_14G161800</name>
</gene>
<proteinExistence type="predicted"/>
<reference evidence="1" key="1">
    <citation type="submission" date="2016-02" db="EMBL/GenBank/DDBJ databases">
        <title>WGS assembly of Manihot esculenta.</title>
        <authorList>
            <person name="Bredeson J.V."/>
            <person name="Prochnik S.E."/>
            <person name="Lyons J.B."/>
            <person name="Schmutz J."/>
            <person name="Grimwood J."/>
            <person name="Vrebalov J."/>
            <person name="Bart R.S."/>
            <person name="Amuge T."/>
            <person name="Ferguson M.E."/>
            <person name="Green R."/>
            <person name="Putnam N."/>
            <person name="Stites J."/>
            <person name="Rounsley S."/>
            <person name="Rokhsar D.S."/>
        </authorList>
    </citation>
    <scope>NUCLEOTIDE SEQUENCE [LARGE SCALE GENOMIC DNA]</scope>
    <source>
        <tissue evidence="1">Leaf</tissue>
    </source>
</reference>
<protein>
    <submittedName>
        <fullName evidence="1">Uncharacterized protein</fullName>
    </submittedName>
</protein>
<dbReference type="EMBL" id="CM004400">
    <property type="protein sequence ID" value="OAY32040.1"/>
    <property type="molecule type" value="Genomic_DNA"/>
</dbReference>
<sequence length="55" mass="6535">MSLDFKSSLVLFFPGLETDRKHVKPSAEKKPKKRIKKRENYYKLPAFSQPVQFYS</sequence>